<dbReference type="GO" id="GO:0004519">
    <property type="term" value="F:endonuclease activity"/>
    <property type="evidence" value="ECO:0007669"/>
    <property type="project" value="UniProtKB-KW"/>
</dbReference>
<dbReference type="Proteomes" id="UP000220246">
    <property type="component" value="Unassembled WGS sequence"/>
</dbReference>
<dbReference type="InterPro" id="IPR007560">
    <property type="entry name" value="Restrct_endonuc_IV_Mrr"/>
</dbReference>
<dbReference type="AlphaFoldDB" id="A0A2A7UT97"/>
<feature type="transmembrane region" description="Helical" evidence="1">
    <location>
        <begin position="39"/>
        <end position="57"/>
    </location>
</feature>
<dbReference type="EMBL" id="PDEA01000001">
    <property type="protein sequence ID" value="PEH88579.1"/>
    <property type="molecule type" value="Genomic_DNA"/>
</dbReference>
<dbReference type="Pfam" id="PF04471">
    <property type="entry name" value="Mrr_cat"/>
    <property type="match status" value="1"/>
</dbReference>
<dbReference type="GO" id="GO:0003677">
    <property type="term" value="F:DNA binding"/>
    <property type="evidence" value="ECO:0007669"/>
    <property type="project" value="InterPro"/>
</dbReference>
<comment type="caution">
    <text evidence="3">The sequence shown here is derived from an EMBL/GenBank/DDBJ whole genome shotgun (WGS) entry which is preliminary data.</text>
</comment>
<dbReference type="InterPro" id="IPR011335">
    <property type="entry name" value="Restrct_endonuc-II-like"/>
</dbReference>
<keyword evidence="3" id="KW-0378">Hydrolase</keyword>
<evidence type="ECO:0000259" key="2">
    <source>
        <dbReference type="Pfam" id="PF04471"/>
    </source>
</evidence>
<dbReference type="RefSeq" id="WP_066539357.1">
    <property type="nucleotide sequence ID" value="NZ_DAMCYT010000082.1"/>
</dbReference>
<dbReference type="GeneID" id="80800571"/>
<organism evidence="3 4">
    <name type="scientific">Comamonas terrigena</name>
    <dbReference type="NCBI Taxonomy" id="32013"/>
    <lineage>
        <taxon>Bacteria</taxon>
        <taxon>Pseudomonadati</taxon>
        <taxon>Pseudomonadota</taxon>
        <taxon>Betaproteobacteria</taxon>
        <taxon>Burkholderiales</taxon>
        <taxon>Comamonadaceae</taxon>
        <taxon>Comamonas</taxon>
    </lineage>
</organism>
<dbReference type="OrthoDB" id="8776507at2"/>
<name>A0A2A7UT97_COMTR</name>
<proteinExistence type="predicted"/>
<gene>
    <name evidence="3" type="ORF">CRM82_08155</name>
</gene>
<evidence type="ECO:0000256" key="1">
    <source>
        <dbReference type="SAM" id="Phobius"/>
    </source>
</evidence>
<keyword evidence="1" id="KW-1133">Transmembrane helix</keyword>
<dbReference type="STRING" id="1219032.GCA_001515545_02969"/>
<accession>A0A2A7UT97</accession>
<reference evidence="4" key="1">
    <citation type="submission" date="2017-09" db="EMBL/GenBank/DDBJ databases">
        <title>FDA dAtabase for Regulatory Grade micrObial Sequences (FDA-ARGOS): Supporting development and validation of Infectious Disease Dx tests.</title>
        <authorList>
            <person name="Minogue T."/>
            <person name="Wolcott M."/>
            <person name="Wasieloski L."/>
            <person name="Aguilar W."/>
            <person name="Moore D."/>
            <person name="Tallon L."/>
            <person name="Sadzewicz L."/>
            <person name="Ott S."/>
            <person name="Zhao X."/>
            <person name="Nagaraj S."/>
            <person name="Vavikolanu K."/>
            <person name="Aluvathingal J."/>
            <person name="Nadendla S."/>
            <person name="Sichtig H."/>
        </authorList>
    </citation>
    <scope>NUCLEOTIDE SEQUENCE [LARGE SCALE GENOMIC DNA]</scope>
    <source>
        <strain evidence="4">FDAARGOS_394</strain>
    </source>
</reference>
<evidence type="ECO:0000313" key="3">
    <source>
        <dbReference type="EMBL" id="PEH88579.1"/>
    </source>
</evidence>
<sequence>MAPNSLFAILLRSRWWISFAITGAIVLLALALLPPDYKLVGALGATPFFAVGIVALVRQLNAPSPARVQAMLDLAAAQNWSQFSATLEAAWKAEGYTVQRIGSPAADFRLERQGKTALVCAKRWKAAHHGVEPLKLLDNARSAEGLQDAVYIALQPLHDNARAFARDQNIVVLQDSDLAGLLAKAKSSPSA</sequence>
<evidence type="ECO:0000313" key="4">
    <source>
        <dbReference type="Proteomes" id="UP000220246"/>
    </source>
</evidence>
<dbReference type="SUPFAM" id="SSF52980">
    <property type="entry name" value="Restriction endonuclease-like"/>
    <property type="match status" value="1"/>
</dbReference>
<feature type="domain" description="Restriction endonuclease type IV Mrr" evidence="2">
    <location>
        <begin position="78"/>
        <end position="181"/>
    </location>
</feature>
<feature type="transmembrane region" description="Helical" evidence="1">
    <location>
        <begin position="15"/>
        <end position="33"/>
    </location>
</feature>
<protein>
    <submittedName>
        <fullName evidence="3">Restriction endonuclease</fullName>
    </submittedName>
</protein>
<keyword evidence="3" id="KW-0540">Nuclease</keyword>
<keyword evidence="4" id="KW-1185">Reference proteome</keyword>
<keyword evidence="3" id="KW-0255">Endonuclease</keyword>
<dbReference type="GO" id="GO:0009307">
    <property type="term" value="P:DNA restriction-modification system"/>
    <property type="evidence" value="ECO:0007669"/>
    <property type="project" value="InterPro"/>
</dbReference>
<keyword evidence="1" id="KW-0812">Transmembrane</keyword>
<keyword evidence="1" id="KW-0472">Membrane</keyword>